<feature type="signal peptide" evidence="1">
    <location>
        <begin position="1"/>
        <end position="34"/>
    </location>
</feature>
<name>A0A849SMQ3_UNCEI</name>
<dbReference type="EMBL" id="JABFRW010000076">
    <property type="protein sequence ID" value="NOT33884.1"/>
    <property type="molecule type" value="Genomic_DNA"/>
</dbReference>
<dbReference type="InterPro" id="IPR036415">
    <property type="entry name" value="Lamin_tail_dom_sf"/>
</dbReference>
<evidence type="ECO:0000259" key="2">
    <source>
        <dbReference type="PROSITE" id="PS51841"/>
    </source>
</evidence>
<gene>
    <name evidence="3" type="ORF">HOP12_06910</name>
</gene>
<sequence>MGQPRHFCILARNCFATLALTAATLLLPAAPVSAQILINEILPNPFGNDVGTERVEIFNAGASPVNLTGWGIDDAVTIGQAAVRARIPEDFDATCSTNATIGPGEFRVVMMQGGSAVLNNGGDDVYLVSDRLLAATVVHSVTYPSATAFEGQVWSAIPNGSSNFAFRSPTLCGSNAGIGDVTAPGTVSNLLAVPGAFPGEIRLTWTAPGDDGATGTASAYIIKVSHDPINAGNFDAALDINRWIAEPLPLVAGAAETLFVFGLATDSTWHFALKTQDEVPNTSSVSNDSGTAPLAGLLLNPDTGYTPYFGNLHSHTSYSDGVQTPAQAYDYARNGAPTALDFLAVTDHNHSGAGMQLSNYSLGLAQAAAANDDGDFVAIWGQEWGIIESGGHANVFEAPTLFGWQAGNYDVFVAEGDYTGLYTALLANPPSGYPPIVEWCHPASGDFNNYAVTPNGQSVVSLMALITGPAFSTSTTESDVGSTTGNEVLFQDALRLGFRISPAGDQDNHNATWGAATETRTVALAAGKTKSEILGALATRRNYASQDHNVVVQFSADGRPMGSAWTSAQGVRFAVRVIDPDLTDGVAQIDLLRGVTGTSNAAVVATSVGNSSFAWRERSSFAPGTEAHYYMRIRMNDNANVWTGPVYVDYDPASVVGVGDRDHAIELAMSAHPNPAFGRVTASFALPNPARRAALVIYDAAGRRVKSLIDGPLSAGSHQVVWTGLDDAGRPASAGIFFMRLETDDRSVVRKVLLIR</sequence>
<dbReference type="SUPFAM" id="SSF74853">
    <property type="entry name" value="Lamin A/C globular tail domain"/>
    <property type="match status" value="1"/>
</dbReference>
<comment type="caution">
    <text evidence="3">The sequence shown here is derived from an EMBL/GenBank/DDBJ whole genome shotgun (WGS) entry which is preliminary data.</text>
</comment>
<feature type="chain" id="PRO_5032963879" description="LTD domain-containing protein" evidence="1">
    <location>
        <begin position="35"/>
        <end position="756"/>
    </location>
</feature>
<dbReference type="InterPro" id="IPR025965">
    <property type="entry name" value="FlgD/Vpr_Ig-like"/>
</dbReference>
<dbReference type="InterPro" id="IPR001322">
    <property type="entry name" value="Lamin_tail_dom"/>
</dbReference>
<dbReference type="AlphaFoldDB" id="A0A849SMQ3"/>
<dbReference type="InterPro" id="IPR016195">
    <property type="entry name" value="Pol/histidinol_Pase-like"/>
</dbReference>
<evidence type="ECO:0000313" key="4">
    <source>
        <dbReference type="Proteomes" id="UP000580839"/>
    </source>
</evidence>
<evidence type="ECO:0000313" key="3">
    <source>
        <dbReference type="EMBL" id="NOT33884.1"/>
    </source>
</evidence>
<dbReference type="SUPFAM" id="SSF89550">
    <property type="entry name" value="PHP domain-like"/>
    <property type="match status" value="1"/>
</dbReference>
<organism evidence="3 4">
    <name type="scientific">Eiseniibacteriota bacterium</name>
    <dbReference type="NCBI Taxonomy" id="2212470"/>
    <lineage>
        <taxon>Bacteria</taxon>
        <taxon>Candidatus Eiseniibacteriota</taxon>
    </lineage>
</organism>
<dbReference type="Gene3D" id="2.60.40.4070">
    <property type="match status" value="1"/>
</dbReference>
<protein>
    <recommendedName>
        <fullName evidence="2">LTD domain-containing protein</fullName>
    </recommendedName>
</protein>
<reference evidence="3 4" key="1">
    <citation type="submission" date="2020-04" db="EMBL/GenBank/DDBJ databases">
        <title>Metagenomic profiling of ammonia- and methane-oxidizing microorganisms in a Dutch drinking water treatment plant.</title>
        <authorList>
            <person name="Poghosyan L."/>
            <person name="Leucker S."/>
        </authorList>
    </citation>
    <scope>NUCLEOTIDE SEQUENCE [LARGE SCALE GENOMIC DNA]</scope>
    <source>
        <strain evidence="3">S-RSF-IL-03</strain>
    </source>
</reference>
<dbReference type="Pfam" id="PF00932">
    <property type="entry name" value="LTD"/>
    <property type="match status" value="1"/>
</dbReference>
<dbReference type="PROSITE" id="PS51841">
    <property type="entry name" value="LTD"/>
    <property type="match status" value="1"/>
</dbReference>
<dbReference type="Gene3D" id="3.20.20.140">
    <property type="entry name" value="Metal-dependent hydrolases"/>
    <property type="match status" value="1"/>
</dbReference>
<accession>A0A849SMQ3</accession>
<keyword evidence="1" id="KW-0732">Signal</keyword>
<evidence type="ECO:0000256" key="1">
    <source>
        <dbReference type="SAM" id="SignalP"/>
    </source>
</evidence>
<proteinExistence type="predicted"/>
<dbReference type="Proteomes" id="UP000580839">
    <property type="component" value="Unassembled WGS sequence"/>
</dbReference>
<dbReference type="Pfam" id="PF13860">
    <property type="entry name" value="FlgD_ig"/>
    <property type="match status" value="1"/>
</dbReference>
<feature type="domain" description="LTD" evidence="2">
    <location>
        <begin position="21"/>
        <end position="145"/>
    </location>
</feature>